<comment type="similarity">
    <text evidence="10">Belongs to the NhaD Na(+)/H(+) (TC 2.A.62) antiporter family.</text>
</comment>
<dbReference type="NCBIfam" id="NF038006">
    <property type="entry name" value="NhaD_1"/>
    <property type="match status" value="1"/>
</dbReference>
<feature type="non-terminal residue" evidence="13">
    <location>
        <position position="1"/>
    </location>
</feature>
<feature type="domain" description="Citrate transporter-like" evidence="12">
    <location>
        <begin position="17"/>
        <end position="71"/>
    </location>
</feature>
<evidence type="ECO:0000256" key="2">
    <source>
        <dbReference type="ARBA" id="ARBA00022448"/>
    </source>
</evidence>
<accession>A0A7W2FVG4</accession>
<evidence type="ECO:0000259" key="12">
    <source>
        <dbReference type="Pfam" id="PF03600"/>
    </source>
</evidence>
<evidence type="ECO:0000256" key="5">
    <source>
        <dbReference type="ARBA" id="ARBA00022989"/>
    </source>
</evidence>
<feature type="transmembrane region" description="Helical" evidence="11">
    <location>
        <begin position="51"/>
        <end position="69"/>
    </location>
</feature>
<dbReference type="EMBL" id="JACFYF010000470">
    <property type="protein sequence ID" value="MBA5764982.1"/>
    <property type="molecule type" value="Genomic_DNA"/>
</dbReference>
<dbReference type="Pfam" id="PF03600">
    <property type="entry name" value="CitMHS"/>
    <property type="match status" value="1"/>
</dbReference>
<dbReference type="InterPro" id="IPR004680">
    <property type="entry name" value="Cit_transptr-like_dom"/>
</dbReference>
<evidence type="ECO:0000256" key="1">
    <source>
        <dbReference type="ARBA" id="ARBA00004141"/>
    </source>
</evidence>
<comment type="subcellular location">
    <subcellularLocation>
        <location evidence="1">Membrane</location>
        <topology evidence="1">Multi-pass membrane protein</topology>
    </subcellularLocation>
</comment>
<evidence type="ECO:0000313" key="14">
    <source>
        <dbReference type="Proteomes" id="UP000571701"/>
    </source>
</evidence>
<feature type="transmembrane region" description="Helical" evidence="11">
    <location>
        <begin position="12"/>
        <end position="30"/>
    </location>
</feature>
<proteinExistence type="inferred from homology"/>
<keyword evidence="6" id="KW-0915">Sodium</keyword>
<keyword evidence="9" id="KW-0739">Sodium transport</keyword>
<evidence type="ECO:0000256" key="4">
    <source>
        <dbReference type="ARBA" id="ARBA00022692"/>
    </source>
</evidence>
<name>A0A7W2FVG4_9VIBR</name>
<evidence type="ECO:0000256" key="9">
    <source>
        <dbReference type="ARBA" id="ARBA00023201"/>
    </source>
</evidence>
<dbReference type="Proteomes" id="UP000571701">
    <property type="component" value="Unassembled WGS sequence"/>
</dbReference>
<gene>
    <name evidence="13" type="primary">nhaD</name>
    <name evidence="13" type="ORF">H2O73_21780</name>
</gene>
<dbReference type="RefSeq" id="WP_182110877.1">
    <property type="nucleotide sequence ID" value="NZ_JACFYF010000470.1"/>
</dbReference>
<evidence type="ECO:0000256" key="10">
    <source>
        <dbReference type="ARBA" id="ARBA00025753"/>
    </source>
</evidence>
<keyword evidence="2" id="KW-0813">Transport</keyword>
<keyword evidence="14" id="KW-1185">Reference proteome</keyword>
<evidence type="ECO:0000256" key="11">
    <source>
        <dbReference type="SAM" id="Phobius"/>
    </source>
</evidence>
<feature type="non-terminal residue" evidence="13">
    <location>
        <position position="74"/>
    </location>
</feature>
<dbReference type="PANTHER" id="PTHR43269:SF2">
    <property type="entry name" value="SODIUM_PROTON ANTIPORTER 1-RELATED"/>
    <property type="match status" value="1"/>
</dbReference>
<keyword evidence="5 11" id="KW-1133">Transmembrane helix</keyword>
<protein>
    <submittedName>
        <fullName evidence="13">Sodium:proton antiporter NhaD</fullName>
    </submittedName>
</protein>
<keyword evidence="7" id="KW-0406">Ion transport</keyword>
<organism evidence="13 14">
    <name type="scientific">Vibrio marinisediminis</name>
    <dbReference type="NCBI Taxonomy" id="2758441"/>
    <lineage>
        <taxon>Bacteria</taxon>
        <taxon>Pseudomonadati</taxon>
        <taxon>Pseudomonadota</taxon>
        <taxon>Gammaproteobacteria</taxon>
        <taxon>Vibrionales</taxon>
        <taxon>Vibrionaceae</taxon>
        <taxon>Vibrio</taxon>
    </lineage>
</organism>
<dbReference type="GO" id="GO:0016020">
    <property type="term" value="C:membrane"/>
    <property type="evidence" value="ECO:0007669"/>
    <property type="project" value="UniProtKB-SubCell"/>
</dbReference>
<keyword evidence="4 11" id="KW-0812">Transmembrane</keyword>
<evidence type="ECO:0000256" key="3">
    <source>
        <dbReference type="ARBA" id="ARBA00022449"/>
    </source>
</evidence>
<evidence type="ECO:0000256" key="8">
    <source>
        <dbReference type="ARBA" id="ARBA00023136"/>
    </source>
</evidence>
<evidence type="ECO:0000313" key="13">
    <source>
        <dbReference type="EMBL" id="MBA5764982.1"/>
    </source>
</evidence>
<dbReference type="PANTHER" id="PTHR43269">
    <property type="entry name" value="SODIUM/PROTON ANTIPORTER 1-RELATED"/>
    <property type="match status" value="1"/>
</dbReference>
<sequence length="74" mass="8717">TEAEHAFRETLLEFTELMLFLLVAMTYINALDERRAFDVLRSWMVRKGFTYRQLFWITGGLAFVISPLADNLRT</sequence>
<evidence type="ECO:0000256" key="6">
    <source>
        <dbReference type="ARBA" id="ARBA00023053"/>
    </source>
</evidence>
<dbReference type="InterPro" id="IPR045016">
    <property type="entry name" value="NhaD-like"/>
</dbReference>
<comment type="caution">
    <text evidence="13">The sequence shown here is derived from an EMBL/GenBank/DDBJ whole genome shotgun (WGS) entry which is preliminary data.</text>
</comment>
<keyword evidence="3" id="KW-0050">Antiport</keyword>
<keyword evidence="8 11" id="KW-0472">Membrane</keyword>
<evidence type="ECO:0000256" key="7">
    <source>
        <dbReference type="ARBA" id="ARBA00023065"/>
    </source>
</evidence>
<reference evidence="13 14" key="1">
    <citation type="submission" date="2020-07" db="EMBL/GenBank/DDBJ databases">
        <title>Vibrio marinisediminis sp. nov., isolated from marine sediment.</title>
        <authorList>
            <person name="Ji X."/>
        </authorList>
    </citation>
    <scope>NUCLEOTIDE SEQUENCE [LARGE SCALE GENOMIC DNA]</scope>
    <source>
        <strain evidence="13 14">404</strain>
    </source>
</reference>
<dbReference type="GO" id="GO:0006814">
    <property type="term" value="P:sodium ion transport"/>
    <property type="evidence" value="ECO:0007669"/>
    <property type="project" value="UniProtKB-KW"/>
</dbReference>
<dbReference type="AlphaFoldDB" id="A0A7W2FVG4"/>
<dbReference type="GO" id="GO:0015297">
    <property type="term" value="F:antiporter activity"/>
    <property type="evidence" value="ECO:0007669"/>
    <property type="project" value="UniProtKB-KW"/>
</dbReference>